<dbReference type="Proteomes" id="UP001152747">
    <property type="component" value="Unassembled WGS sequence"/>
</dbReference>
<reference evidence="1" key="1">
    <citation type="submission" date="2022-11" db="EMBL/GenBank/DDBJ databases">
        <authorList>
            <person name="Kikuchi T."/>
        </authorList>
    </citation>
    <scope>NUCLEOTIDE SEQUENCE</scope>
    <source>
        <strain evidence="1">PS1010</strain>
    </source>
</reference>
<protein>
    <submittedName>
        <fullName evidence="1">Uncharacterized protein</fullName>
    </submittedName>
</protein>
<gene>
    <name evidence="1" type="ORF">CAMP_LOCUS3717</name>
</gene>
<dbReference type="Pfam" id="PF03385">
    <property type="entry name" value="STELLO"/>
    <property type="match status" value="1"/>
</dbReference>
<dbReference type="PANTHER" id="PTHR31362">
    <property type="entry name" value="GLYCOSYLTRANSFERASE STELLO1-RELATED"/>
    <property type="match status" value="1"/>
</dbReference>
<proteinExistence type="predicted"/>
<comment type="caution">
    <text evidence="1">The sequence shown here is derived from an EMBL/GenBank/DDBJ whole genome shotgun (WGS) entry which is preliminary data.</text>
</comment>
<dbReference type="PANTHER" id="PTHR31362:SF0">
    <property type="entry name" value="EXOSTOSIN DOMAIN-CONTAINING PROTEIN-RELATED"/>
    <property type="match status" value="1"/>
</dbReference>
<accession>A0A9P1I9P6</accession>
<dbReference type="AlphaFoldDB" id="A0A9P1I9P6"/>
<evidence type="ECO:0000313" key="1">
    <source>
        <dbReference type="EMBL" id="CAI5441080.1"/>
    </source>
</evidence>
<sequence>MDQMWPRGFPLEFIKDHNNGANRQILCQKMRRSSVQQGLVHHDPDVDAIYRLIHADTKTGLDVGFNKYAPSILLAPGTYSPWNSQNTLFHKSAFHILMLPMSVSFRTTDIWRSFFAQKILHLSGLTVSFTPVNAVQFRNSHDFLKDFRDESQVYSDSGKILQFLDAWNCSYQKIEDCMKELAKDFVKNEFWGEDDEKLIDLYIQDLIQVNFKFPGIRENQDSYEASENETEFNVNCRRANFEFSLTQKKSQEKLNNFGDISDWCEESNFTKLADFPSAQDLSQAHQNDYVLQKHQQNVLLIVNNWPWKFGIGHLQRLYQPYFASVVFCGSYYPEEYQNSSQQGFGETQNPFNFIHINPTEIYRGFLGYHCLTLLHEVGLQNIEGYIFMADDAHFNIWQRIDFTRVFHVVGMDVPTSKGWWTNPVYGTPAAKRIISEIQNTTDTEKLEAWKKFETGLRTFGYISPNQTAADDLLSGKGRSVSDFFYIPKSEIDYYSTIMRIFFENKLFLELAVNRFIRSVRHQTSNLRATSYLWGNRGKWPEVYNVNMVAMHPLKLSAFKFPNENRRKYCEKILKPWHEILFKKSGNYTVKMDDEPDYMNG</sequence>
<name>A0A9P1I9P6_9PELO</name>
<organism evidence="1 2">
    <name type="scientific">Caenorhabditis angaria</name>
    <dbReference type="NCBI Taxonomy" id="860376"/>
    <lineage>
        <taxon>Eukaryota</taxon>
        <taxon>Metazoa</taxon>
        <taxon>Ecdysozoa</taxon>
        <taxon>Nematoda</taxon>
        <taxon>Chromadorea</taxon>
        <taxon>Rhabditida</taxon>
        <taxon>Rhabditina</taxon>
        <taxon>Rhabditomorpha</taxon>
        <taxon>Rhabditoidea</taxon>
        <taxon>Rhabditidae</taxon>
        <taxon>Peloderinae</taxon>
        <taxon>Caenorhabditis</taxon>
    </lineage>
</organism>
<dbReference type="OrthoDB" id="5948173at2759"/>
<evidence type="ECO:0000313" key="2">
    <source>
        <dbReference type="Proteomes" id="UP001152747"/>
    </source>
</evidence>
<dbReference type="InterPro" id="IPR005049">
    <property type="entry name" value="STL-like"/>
</dbReference>
<keyword evidence="2" id="KW-1185">Reference proteome</keyword>
<dbReference type="EMBL" id="CANHGI010000002">
    <property type="protein sequence ID" value="CAI5441080.1"/>
    <property type="molecule type" value="Genomic_DNA"/>
</dbReference>